<evidence type="ECO:0000313" key="2">
    <source>
        <dbReference type="EMBL" id="CAA7053443.1"/>
    </source>
</evidence>
<feature type="signal peptide" evidence="1">
    <location>
        <begin position="1"/>
        <end position="19"/>
    </location>
</feature>
<dbReference type="Proteomes" id="UP000467841">
    <property type="component" value="Unassembled WGS sequence"/>
</dbReference>
<dbReference type="AlphaFoldDB" id="A0A6D2KK83"/>
<feature type="chain" id="PRO_5025423251" evidence="1">
    <location>
        <begin position="20"/>
        <end position="41"/>
    </location>
</feature>
<keyword evidence="1" id="KW-0732">Signal</keyword>
<evidence type="ECO:0000256" key="1">
    <source>
        <dbReference type="SAM" id="SignalP"/>
    </source>
</evidence>
<dbReference type="EMBL" id="CACVBM020001534">
    <property type="protein sequence ID" value="CAA7053443.1"/>
    <property type="molecule type" value="Genomic_DNA"/>
</dbReference>
<comment type="caution">
    <text evidence="2">The sequence shown here is derived from an EMBL/GenBank/DDBJ whole genome shotgun (WGS) entry which is preliminary data.</text>
</comment>
<reference evidence="2" key="1">
    <citation type="submission" date="2020-01" db="EMBL/GenBank/DDBJ databases">
        <authorList>
            <person name="Mishra B."/>
        </authorList>
    </citation>
    <scope>NUCLEOTIDE SEQUENCE [LARGE SCALE GENOMIC DNA]</scope>
</reference>
<name>A0A6D2KK83_9BRAS</name>
<gene>
    <name evidence="2" type="ORF">MERR_LOCUS40679</name>
</gene>
<protein>
    <submittedName>
        <fullName evidence="2">Uncharacterized protein</fullName>
    </submittedName>
</protein>
<organism evidence="2 3">
    <name type="scientific">Microthlaspi erraticum</name>
    <dbReference type="NCBI Taxonomy" id="1685480"/>
    <lineage>
        <taxon>Eukaryota</taxon>
        <taxon>Viridiplantae</taxon>
        <taxon>Streptophyta</taxon>
        <taxon>Embryophyta</taxon>
        <taxon>Tracheophyta</taxon>
        <taxon>Spermatophyta</taxon>
        <taxon>Magnoliopsida</taxon>
        <taxon>eudicotyledons</taxon>
        <taxon>Gunneridae</taxon>
        <taxon>Pentapetalae</taxon>
        <taxon>rosids</taxon>
        <taxon>malvids</taxon>
        <taxon>Brassicales</taxon>
        <taxon>Brassicaceae</taxon>
        <taxon>Coluteocarpeae</taxon>
        <taxon>Microthlaspi</taxon>
    </lineage>
</organism>
<sequence length="41" mass="4638">MRLFLTLAILCVLYNEAYGKVSLDVDVKLKTLNKPALKTIK</sequence>
<dbReference type="OrthoDB" id="1858978at2759"/>
<evidence type="ECO:0000313" key="3">
    <source>
        <dbReference type="Proteomes" id="UP000467841"/>
    </source>
</evidence>
<feature type="non-terminal residue" evidence="2">
    <location>
        <position position="41"/>
    </location>
</feature>
<accession>A0A6D2KK83</accession>
<proteinExistence type="predicted"/>
<keyword evidence="3" id="KW-1185">Reference proteome</keyword>